<dbReference type="KEGG" id="taa:NMY3_00722"/>
<protein>
    <submittedName>
        <fullName evidence="2">Uncharacterized protein</fullName>
    </submittedName>
</protein>
<gene>
    <name evidence="2" type="ORF">NMY3_00722</name>
</gene>
<evidence type="ECO:0000313" key="2">
    <source>
        <dbReference type="EMBL" id="ALI34931.1"/>
    </source>
</evidence>
<evidence type="ECO:0000256" key="1">
    <source>
        <dbReference type="SAM" id="MobiDB-lite"/>
    </source>
</evidence>
<sequence>MNYHTDTESGSSGSSVLNDEVENKKAIKEIQDKLNELAPSLHNSVNLTTIKDLELRVSDVEGKVEKILSILESKKDIR</sequence>
<name>A0A654LXG7_9ARCH</name>
<proteinExistence type="predicted"/>
<evidence type="ECO:0000313" key="3">
    <source>
        <dbReference type="Proteomes" id="UP000058925"/>
    </source>
</evidence>
<accession>A0A654LXG7</accession>
<dbReference type="EMBL" id="CP012850">
    <property type="protein sequence ID" value="ALI34931.1"/>
    <property type="molecule type" value="Genomic_DNA"/>
</dbReference>
<organism evidence="2 3">
    <name type="scientific">Candidatus Nitrosocosmicus oleophilus</name>
    <dbReference type="NCBI Taxonomy" id="1353260"/>
    <lineage>
        <taxon>Archaea</taxon>
        <taxon>Nitrososphaerota</taxon>
        <taxon>Nitrososphaeria</taxon>
        <taxon>Nitrososphaerales</taxon>
        <taxon>Nitrososphaeraceae</taxon>
        <taxon>Candidatus Nitrosocosmicus</taxon>
    </lineage>
</organism>
<dbReference type="OrthoDB" id="377838at2157"/>
<dbReference type="AlphaFoldDB" id="A0A654LXG7"/>
<feature type="region of interest" description="Disordered" evidence="1">
    <location>
        <begin position="1"/>
        <end position="20"/>
    </location>
</feature>
<dbReference type="Proteomes" id="UP000058925">
    <property type="component" value="Chromosome"/>
</dbReference>
<keyword evidence="3" id="KW-1185">Reference proteome</keyword>
<reference evidence="3" key="1">
    <citation type="submission" date="2015-10" db="EMBL/GenBank/DDBJ databases">
        <title>Niche specialization of a soil ammonia-oxidizing archaeon, Candidatus Nitrosocosmicus oleophilus.</title>
        <authorList>
            <person name="Jung M.-Y."/>
            <person name="Rhee S.-K."/>
        </authorList>
    </citation>
    <scope>NUCLEOTIDE SEQUENCE [LARGE SCALE GENOMIC DNA]</scope>
    <source>
        <strain evidence="3">MY3</strain>
    </source>
</reference>
<feature type="compositionally biased region" description="Polar residues" evidence="1">
    <location>
        <begin position="8"/>
        <end position="17"/>
    </location>
</feature>